<feature type="signal peptide" evidence="7">
    <location>
        <begin position="1"/>
        <end position="37"/>
    </location>
</feature>
<gene>
    <name evidence="9" type="ORF">D5H78_09185</name>
</gene>
<evidence type="ECO:0000256" key="4">
    <source>
        <dbReference type="ARBA" id="ARBA00022984"/>
    </source>
</evidence>
<dbReference type="RefSeq" id="WP_119950126.1">
    <property type="nucleotide sequence ID" value="NZ_QZEZ01000003.1"/>
</dbReference>
<dbReference type="InterPro" id="IPR050979">
    <property type="entry name" value="LD-transpeptidase"/>
</dbReference>
<reference evidence="9 10" key="1">
    <citation type="submission" date="2018-09" db="EMBL/GenBank/DDBJ databases">
        <title>YIM 75000 draft genome.</title>
        <authorList>
            <person name="Tang S."/>
            <person name="Feng Y."/>
        </authorList>
    </citation>
    <scope>NUCLEOTIDE SEQUENCE [LARGE SCALE GENOMIC DNA]</scope>
    <source>
        <strain evidence="9 10">YIM 75000</strain>
    </source>
</reference>
<dbReference type="UniPathway" id="UPA00219"/>
<keyword evidence="10" id="KW-1185">Reference proteome</keyword>
<evidence type="ECO:0000256" key="6">
    <source>
        <dbReference type="PROSITE-ProRule" id="PRU01373"/>
    </source>
</evidence>
<evidence type="ECO:0000256" key="1">
    <source>
        <dbReference type="ARBA" id="ARBA00004752"/>
    </source>
</evidence>
<keyword evidence="7" id="KW-0732">Signal</keyword>
<dbReference type="EMBL" id="QZEZ01000003">
    <property type="protein sequence ID" value="RJK96395.1"/>
    <property type="molecule type" value="Genomic_DNA"/>
</dbReference>
<feature type="active site" description="Nucleophile" evidence="6">
    <location>
        <position position="218"/>
    </location>
</feature>
<dbReference type="InterPro" id="IPR005490">
    <property type="entry name" value="LD_TPept_cat_dom"/>
</dbReference>
<dbReference type="GO" id="GO:0008360">
    <property type="term" value="P:regulation of cell shape"/>
    <property type="evidence" value="ECO:0007669"/>
    <property type="project" value="UniProtKB-UniRule"/>
</dbReference>
<proteinExistence type="predicted"/>
<feature type="active site" description="Proton donor/acceptor" evidence="6">
    <location>
        <position position="203"/>
    </location>
</feature>
<dbReference type="SUPFAM" id="SSF141523">
    <property type="entry name" value="L,D-transpeptidase catalytic domain-like"/>
    <property type="match status" value="1"/>
</dbReference>
<dbReference type="InterPro" id="IPR036365">
    <property type="entry name" value="PGBD-like_sf"/>
</dbReference>
<dbReference type="InterPro" id="IPR038063">
    <property type="entry name" value="Transpep_catalytic_dom"/>
</dbReference>
<feature type="chain" id="PRO_5017185560" evidence="7">
    <location>
        <begin position="38"/>
        <end position="248"/>
    </location>
</feature>
<sequence length="248" mass="26960">MSVTTTRRTIPALTASLLALLLAAVLLPLSAAAPAGAAACNTATGPYQRQVEAHLKLPVDGRSSLSDCRAIQRWQGVFGISPTGYAGPQTYAAVKRLQLWATRTAQCGGHAAQGRAVCVDLTSQAMWLVEGGKRTWGPYLIRSGRDGYETRTTAGRGPECRTASSRGPRNYCRVYWKDIDHVSGQYGSPMPYSMFWDQGQAFHISDRYLFEEPGSHGCVHVPARAIKVLWEKVPVGTMVFVYGRKPGT</sequence>
<evidence type="ECO:0000256" key="7">
    <source>
        <dbReference type="SAM" id="SignalP"/>
    </source>
</evidence>
<dbReference type="OrthoDB" id="8887048at2"/>
<keyword evidence="3 6" id="KW-0133">Cell shape</keyword>
<evidence type="ECO:0000259" key="8">
    <source>
        <dbReference type="PROSITE" id="PS52029"/>
    </source>
</evidence>
<dbReference type="Gene3D" id="2.40.440.10">
    <property type="entry name" value="L,D-transpeptidase catalytic domain-like"/>
    <property type="match status" value="1"/>
</dbReference>
<comment type="pathway">
    <text evidence="1 6">Cell wall biogenesis; peptidoglycan biosynthesis.</text>
</comment>
<dbReference type="GO" id="GO:0018104">
    <property type="term" value="P:peptidoglycan-protein cross-linking"/>
    <property type="evidence" value="ECO:0007669"/>
    <property type="project" value="TreeGrafter"/>
</dbReference>
<organism evidence="9 10">
    <name type="scientific">Vallicoccus soli</name>
    <dbReference type="NCBI Taxonomy" id="2339232"/>
    <lineage>
        <taxon>Bacteria</taxon>
        <taxon>Bacillati</taxon>
        <taxon>Actinomycetota</taxon>
        <taxon>Actinomycetes</taxon>
        <taxon>Motilibacterales</taxon>
        <taxon>Vallicoccaceae</taxon>
        <taxon>Vallicoccus</taxon>
    </lineage>
</organism>
<dbReference type="PANTHER" id="PTHR30582:SF33">
    <property type="entry name" value="EXPORTED PROTEIN"/>
    <property type="match status" value="1"/>
</dbReference>
<comment type="caution">
    <text evidence="9">The sequence shown here is derived from an EMBL/GenBank/DDBJ whole genome shotgun (WGS) entry which is preliminary data.</text>
</comment>
<dbReference type="Proteomes" id="UP000265614">
    <property type="component" value="Unassembled WGS sequence"/>
</dbReference>
<dbReference type="PROSITE" id="PS52029">
    <property type="entry name" value="LD_TPASE"/>
    <property type="match status" value="1"/>
</dbReference>
<dbReference type="GO" id="GO:0071555">
    <property type="term" value="P:cell wall organization"/>
    <property type="evidence" value="ECO:0007669"/>
    <property type="project" value="UniProtKB-UniRule"/>
</dbReference>
<evidence type="ECO:0000313" key="10">
    <source>
        <dbReference type="Proteomes" id="UP000265614"/>
    </source>
</evidence>
<dbReference type="GO" id="GO:0005576">
    <property type="term" value="C:extracellular region"/>
    <property type="evidence" value="ECO:0007669"/>
    <property type="project" value="TreeGrafter"/>
</dbReference>
<evidence type="ECO:0000313" key="9">
    <source>
        <dbReference type="EMBL" id="RJK96395.1"/>
    </source>
</evidence>
<evidence type="ECO:0000256" key="3">
    <source>
        <dbReference type="ARBA" id="ARBA00022960"/>
    </source>
</evidence>
<dbReference type="GO" id="GO:0016740">
    <property type="term" value="F:transferase activity"/>
    <property type="evidence" value="ECO:0007669"/>
    <property type="project" value="UniProtKB-KW"/>
</dbReference>
<feature type="domain" description="L,D-TPase catalytic" evidence="8">
    <location>
        <begin position="115"/>
        <end position="242"/>
    </location>
</feature>
<dbReference type="AlphaFoldDB" id="A0A3A3Z6Q9"/>
<evidence type="ECO:0000256" key="5">
    <source>
        <dbReference type="ARBA" id="ARBA00023316"/>
    </source>
</evidence>
<keyword evidence="5 6" id="KW-0961">Cell wall biogenesis/degradation</keyword>
<evidence type="ECO:0000256" key="2">
    <source>
        <dbReference type="ARBA" id="ARBA00022679"/>
    </source>
</evidence>
<accession>A0A3A3Z6Q9</accession>
<keyword evidence="2" id="KW-0808">Transferase</keyword>
<dbReference type="PANTHER" id="PTHR30582">
    <property type="entry name" value="L,D-TRANSPEPTIDASE"/>
    <property type="match status" value="1"/>
</dbReference>
<dbReference type="GO" id="GO:0071972">
    <property type="term" value="F:peptidoglycan L,D-transpeptidase activity"/>
    <property type="evidence" value="ECO:0007669"/>
    <property type="project" value="TreeGrafter"/>
</dbReference>
<name>A0A3A3Z6Q9_9ACTN</name>
<keyword evidence="4 6" id="KW-0573">Peptidoglycan synthesis</keyword>
<dbReference type="SUPFAM" id="SSF47090">
    <property type="entry name" value="PGBD-like"/>
    <property type="match status" value="1"/>
</dbReference>
<dbReference type="Pfam" id="PF03734">
    <property type="entry name" value="YkuD"/>
    <property type="match status" value="1"/>
</dbReference>
<protein>
    <submittedName>
        <fullName evidence="9">Murein L,D-transpeptidase</fullName>
    </submittedName>
</protein>
<dbReference type="CDD" id="cd16913">
    <property type="entry name" value="YkuD_like"/>
    <property type="match status" value="1"/>
</dbReference>